<accession>I0I3I5</accession>
<dbReference type="EMBL" id="AP012337">
    <property type="protein sequence ID" value="BAL99822.1"/>
    <property type="molecule type" value="Genomic_DNA"/>
</dbReference>
<dbReference type="AlphaFoldDB" id="I0I3I5"/>
<dbReference type="SUPFAM" id="SSF46785">
    <property type="entry name" value="Winged helix' DNA-binding domain"/>
    <property type="match status" value="1"/>
</dbReference>
<sequence length="95" mass="10612">MLWKVLREIEAAQGPLTLDELSHRLDIDRSALEAMIQFWVRKGRLIDNQAPFQAPLDATGFACSARHCGAHCSMAQACPHISQMPRIVSLKLEEA</sequence>
<dbReference type="RefSeq" id="WP_014433060.1">
    <property type="nucleotide sequence ID" value="NC_017079.1"/>
</dbReference>
<evidence type="ECO:0000313" key="3">
    <source>
        <dbReference type="Proteomes" id="UP000007880"/>
    </source>
</evidence>
<dbReference type="InterPro" id="IPR036390">
    <property type="entry name" value="WH_DNA-bd_sf"/>
</dbReference>
<dbReference type="KEGG" id="cap:CLDAP_17830"/>
<dbReference type="Pfam" id="PF09012">
    <property type="entry name" value="FeoC"/>
    <property type="match status" value="1"/>
</dbReference>
<reference evidence="2 3" key="1">
    <citation type="submission" date="2012-02" db="EMBL/GenBank/DDBJ databases">
        <title>Complete genome sequence of Caldilinea aerophila DSM 14535 (= NBRC 102666).</title>
        <authorList>
            <person name="Oguchi A."/>
            <person name="Hosoyama A."/>
            <person name="Sekine M."/>
            <person name="Fukai R."/>
            <person name="Kato Y."/>
            <person name="Nakamura S."/>
            <person name="Hanada S."/>
            <person name="Yamazaki S."/>
            <person name="Fujita N."/>
        </authorList>
    </citation>
    <scope>NUCLEOTIDE SEQUENCE [LARGE SCALE GENOMIC DNA]</scope>
    <source>
        <strain evidence="3">DSM 14535 / JCM 11387 / NBRC 104270 / STL-6-O1</strain>
    </source>
</reference>
<evidence type="ECO:0000313" key="2">
    <source>
        <dbReference type="EMBL" id="BAL99822.1"/>
    </source>
</evidence>
<keyword evidence="3" id="KW-1185">Reference proteome</keyword>
<dbReference type="STRING" id="926550.CLDAP_17830"/>
<evidence type="ECO:0000259" key="1">
    <source>
        <dbReference type="Pfam" id="PF09012"/>
    </source>
</evidence>
<dbReference type="InterPro" id="IPR036388">
    <property type="entry name" value="WH-like_DNA-bd_sf"/>
</dbReference>
<dbReference type="eggNOG" id="COG3355">
    <property type="taxonomic scope" value="Bacteria"/>
</dbReference>
<dbReference type="Gene3D" id="1.10.10.10">
    <property type="entry name" value="Winged helix-like DNA-binding domain superfamily/Winged helix DNA-binding domain"/>
    <property type="match status" value="1"/>
</dbReference>
<organism evidence="2 3">
    <name type="scientific">Caldilinea aerophila (strain DSM 14535 / JCM 11387 / NBRC 104270 / STL-6-O1)</name>
    <dbReference type="NCBI Taxonomy" id="926550"/>
    <lineage>
        <taxon>Bacteria</taxon>
        <taxon>Bacillati</taxon>
        <taxon>Chloroflexota</taxon>
        <taxon>Caldilineae</taxon>
        <taxon>Caldilineales</taxon>
        <taxon>Caldilineaceae</taxon>
        <taxon>Caldilinea</taxon>
    </lineage>
</organism>
<dbReference type="Proteomes" id="UP000007880">
    <property type="component" value="Chromosome"/>
</dbReference>
<protein>
    <submittedName>
        <fullName evidence="2">Ferrous iron transport protein C</fullName>
    </submittedName>
</protein>
<feature type="domain" description="Transcriptional regulator HTH-type FeoC" evidence="1">
    <location>
        <begin position="6"/>
        <end position="60"/>
    </location>
</feature>
<dbReference type="InterPro" id="IPR015102">
    <property type="entry name" value="Tscrpt_reg_HTH_FeoC"/>
</dbReference>
<name>I0I3I5_CALAS</name>
<dbReference type="HOGENOM" id="CLU_2536471_0_0_0"/>
<dbReference type="OrthoDB" id="164796at2"/>
<gene>
    <name evidence="2" type="primary">feoC</name>
    <name evidence="2" type="ordered locus">CLDAP_17830</name>
</gene>
<proteinExistence type="predicted"/>